<evidence type="ECO:0000256" key="1">
    <source>
        <dbReference type="ARBA" id="ARBA00008023"/>
    </source>
</evidence>
<dbReference type="Pfam" id="PF01725">
    <property type="entry name" value="Ham1p_like"/>
    <property type="match status" value="1"/>
</dbReference>
<dbReference type="GO" id="GO:0036220">
    <property type="term" value="F:ITP diphosphatase activity"/>
    <property type="evidence" value="ECO:0007669"/>
    <property type="project" value="UniProtKB-UniRule"/>
</dbReference>
<comment type="function">
    <text evidence="10">Pyrophosphatase that catalyzes the hydrolysis of nucleoside triphosphates to their monophosphate derivatives, with a high preference for the non-canonical purine nucleotides XTP (xanthosine triphosphate), dITP (deoxyinosine triphosphate) and ITP. Seems to function as a house-cleaning enzyme that removes non-canonical purine nucleotides from the nucleotide pool, thus preventing their incorporation into DNA/RNA and avoiding chromosomal lesions.</text>
</comment>
<feature type="binding site" evidence="10">
    <location>
        <begin position="11"/>
        <end position="16"/>
    </location>
    <ligand>
        <name>substrate</name>
    </ligand>
</feature>
<dbReference type="EMBL" id="FMBE01000015">
    <property type="protein sequence ID" value="SCC62101.1"/>
    <property type="molecule type" value="Genomic_DNA"/>
</dbReference>
<gene>
    <name evidence="12" type="ORF">BC05F1_05223</name>
</gene>
<evidence type="ECO:0000313" key="12">
    <source>
        <dbReference type="EMBL" id="SCC62101.1"/>
    </source>
</evidence>
<dbReference type="InterPro" id="IPR020922">
    <property type="entry name" value="dITP/XTP_pyrophosphatase"/>
</dbReference>
<proteinExistence type="inferred from homology"/>
<evidence type="ECO:0000256" key="4">
    <source>
        <dbReference type="ARBA" id="ARBA00022741"/>
    </source>
</evidence>
<dbReference type="HAMAP" id="MF_01405">
    <property type="entry name" value="Non_canon_purine_NTPase"/>
    <property type="match status" value="1"/>
</dbReference>
<comment type="catalytic activity">
    <reaction evidence="9 10">
        <text>XTP + H2O = XMP + diphosphate + H(+)</text>
        <dbReference type="Rhea" id="RHEA:28610"/>
        <dbReference type="ChEBI" id="CHEBI:15377"/>
        <dbReference type="ChEBI" id="CHEBI:15378"/>
        <dbReference type="ChEBI" id="CHEBI:33019"/>
        <dbReference type="ChEBI" id="CHEBI:57464"/>
        <dbReference type="ChEBI" id="CHEBI:61314"/>
        <dbReference type="EC" id="3.6.1.66"/>
    </reaction>
</comment>
<feature type="binding site" evidence="10">
    <location>
        <begin position="158"/>
        <end position="161"/>
    </location>
    <ligand>
        <name>substrate</name>
    </ligand>
</feature>
<dbReference type="Gene3D" id="3.90.950.10">
    <property type="match status" value="1"/>
</dbReference>
<feature type="binding site" evidence="10">
    <location>
        <position position="74"/>
    </location>
    <ligand>
        <name>substrate</name>
    </ligand>
</feature>
<evidence type="ECO:0000256" key="8">
    <source>
        <dbReference type="ARBA" id="ARBA00051875"/>
    </source>
</evidence>
<dbReference type="NCBIfam" id="NF011397">
    <property type="entry name" value="PRK14822.1"/>
    <property type="match status" value="1"/>
</dbReference>
<dbReference type="NCBIfam" id="TIGR00042">
    <property type="entry name" value="RdgB/HAM1 family non-canonical purine NTP pyrophosphatase"/>
    <property type="match status" value="1"/>
</dbReference>
<feature type="binding site" evidence="10">
    <location>
        <begin position="186"/>
        <end position="187"/>
    </location>
    <ligand>
        <name>substrate</name>
    </ligand>
</feature>
<comment type="catalytic activity">
    <reaction evidence="10">
        <text>ITP + H2O = IMP + diphosphate + H(+)</text>
        <dbReference type="Rhea" id="RHEA:29399"/>
        <dbReference type="ChEBI" id="CHEBI:15377"/>
        <dbReference type="ChEBI" id="CHEBI:15378"/>
        <dbReference type="ChEBI" id="CHEBI:33019"/>
        <dbReference type="ChEBI" id="CHEBI:58053"/>
        <dbReference type="ChEBI" id="CHEBI:61402"/>
        <dbReference type="EC" id="3.6.1.66"/>
    </reaction>
</comment>
<dbReference type="CDD" id="cd00515">
    <property type="entry name" value="HAM1"/>
    <property type="match status" value="1"/>
</dbReference>
<keyword evidence="4 10" id="KW-0547">Nucleotide-binding</keyword>
<dbReference type="GO" id="GO:0036222">
    <property type="term" value="F:XTP diphosphatase activity"/>
    <property type="evidence" value="ECO:0007669"/>
    <property type="project" value="UniProtKB-UniRule"/>
</dbReference>
<dbReference type="FunFam" id="3.90.950.10:FF:000001">
    <property type="entry name" value="dITP/XTP pyrophosphatase"/>
    <property type="match status" value="1"/>
</dbReference>
<protein>
    <recommendedName>
        <fullName evidence="10">dITP/XTP pyrophosphatase</fullName>
        <ecNumber evidence="10">3.6.1.66</ecNumber>
    </recommendedName>
    <alternativeName>
        <fullName evidence="10">Non-canonical purine NTP pyrophosphatase</fullName>
    </alternativeName>
    <alternativeName>
        <fullName evidence="10">Non-standard purine NTP pyrophosphatase</fullName>
    </alternativeName>
    <alternativeName>
        <fullName evidence="10">Nucleoside-triphosphate diphosphatase</fullName>
    </alternativeName>
    <alternativeName>
        <fullName evidence="10">Nucleoside-triphosphate pyrophosphatase</fullName>
        <shortName evidence="10">NTPase</shortName>
    </alternativeName>
</protein>
<accession>A0A1C4G2V9</accession>
<feature type="binding site" evidence="10">
    <location>
        <position position="73"/>
    </location>
    <ligand>
        <name>Mg(2+)</name>
        <dbReference type="ChEBI" id="CHEBI:18420"/>
    </ligand>
</feature>
<comment type="catalytic activity">
    <reaction evidence="8 10">
        <text>dITP + H2O = dIMP + diphosphate + H(+)</text>
        <dbReference type="Rhea" id="RHEA:28342"/>
        <dbReference type="ChEBI" id="CHEBI:15377"/>
        <dbReference type="ChEBI" id="CHEBI:15378"/>
        <dbReference type="ChEBI" id="CHEBI:33019"/>
        <dbReference type="ChEBI" id="CHEBI:61194"/>
        <dbReference type="ChEBI" id="CHEBI:61382"/>
        <dbReference type="EC" id="3.6.1.66"/>
    </reaction>
</comment>
<keyword evidence="3 10" id="KW-0479">Metal-binding</keyword>
<dbReference type="PANTHER" id="PTHR11067:SF9">
    <property type="entry name" value="INOSINE TRIPHOSPHATE PYROPHOSPHATASE"/>
    <property type="match status" value="1"/>
</dbReference>
<sequence>MESMKQVVVATKNMGKVREFAELFERFDLEVKSLHDFPHIEEVEETGETFEENAILKADSLSRQLNAIVIADDSGLIVDALNGKPGVYSARFAGEPKDDQANIDKVLQELNEIAFEKRKARFYCALAVAFPEGDKKPVIVNGTCEGYILEQRRGENGFGYDPIFYVEEYKKAMAELSSDEKNAISHRGRALRKLEEKIPEWFLGE</sequence>
<evidence type="ECO:0000256" key="9">
    <source>
        <dbReference type="ARBA" id="ARBA00052017"/>
    </source>
</evidence>
<dbReference type="GO" id="GO:0046872">
    <property type="term" value="F:metal ion binding"/>
    <property type="evidence" value="ECO:0007669"/>
    <property type="project" value="UniProtKB-KW"/>
</dbReference>
<dbReference type="InterPro" id="IPR029001">
    <property type="entry name" value="ITPase-like_fam"/>
</dbReference>
<organism evidence="12 13">
    <name type="scientific">Bacillus wiedmannii</name>
    <dbReference type="NCBI Taxonomy" id="1890302"/>
    <lineage>
        <taxon>Bacteria</taxon>
        <taxon>Bacillati</taxon>
        <taxon>Bacillota</taxon>
        <taxon>Bacilli</taxon>
        <taxon>Bacillales</taxon>
        <taxon>Bacillaceae</taxon>
        <taxon>Bacillus</taxon>
        <taxon>Bacillus cereus group</taxon>
    </lineage>
</organism>
<comment type="cofactor">
    <cofactor evidence="10">
        <name>Mg(2+)</name>
        <dbReference type="ChEBI" id="CHEBI:18420"/>
    </cofactor>
    <text evidence="10">Binds 1 Mg(2+) ion per subunit.</text>
</comment>
<dbReference type="PANTHER" id="PTHR11067">
    <property type="entry name" value="INOSINE TRIPHOSPHATE PYROPHOSPHATASE/HAM1 PROTEIN"/>
    <property type="match status" value="1"/>
</dbReference>
<evidence type="ECO:0000256" key="6">
    <source>
        <dbReference type="ARBA" id="ARBA00022842"/>
    </source>
</evidence>
<evidence type="ECO:0000256" key="11">
    <source>
        <dbReference type="RuleBase" id="RU003781"/>
    </source>
</evidence>
<name>A0A1C4G2V9_9BACI</name>
<evidence type="ECO:0000256" key="3">
    <source>
        <dbReference type="ARBA" id="ARBA00022723"/>
    </source>
</evidence>
<dbReference type="EC" id="3.6.1.66" evidence="10"/>
<dbReference type="InterPro" id="IPR002637">
    <property type="entry name" value="RdgB/HAM1"/>
</dbReference>
<reference evidence="13" key="1">
    <citation type="submission" date="2016-08" db="EMBL/GenBank/DDBJ databases">
        <authorList>
            <person name="Loux V."/>
            <person name="Rue O."/>
        </authorList>
    </citation>
    <scope>NUCLEOTIDE SEQUENCE [LARGE SCALE GENOMIC DNA]</scope>
    <source>
        <strain evidence="13">INRA Bc05-F1</strain>
    </source>
</reference>
<dbReference type="GO" id="GO:0005829">
    <property type="term" value="C:cytosol"/>
    <property type="evidence" value="ECO:0007669"/>
    <property type="project" value="TreeGrafter"/>
</dbReference>
<comment type="subunit">
    <text evidence="2 10">Homodimer.</text>
</comment>
<feature type="active site" description="Proton acceptor" evidence="10">
    <location>
        <position position="73"/>
    </location>
</feature>
<dbReference type="GO" id="GO:0017111">
    <property type="term" value="F:ribonucleoside triphosphate phosphatase activity"/>
    <property type="evidence" value="ECO:0007669"/>
    <property type="project" value="InterPro"/>
</dbReference>
<evidence type="ECO:0000256" key="7">
    <source>
        <dbReference type="ARBA" id="ARBA00023080"/>
    </source>
</evidence>
<evidence type="ECO:0000256" key="5">
    <source>
        <dbReference type="ARBA" id="ARBA00022801"/>
    </source>
</evidence>
<dbReference type="Proteomes" id="UP000196052">
    <property type="component" value="Unassembled WGS sequence"/>
</dbReference>
<keyword evidence="6 10" id="KW-0460">Magnesium</keyword>
<feature type="binding site" evidence="10">
    <location>
        <position position="44"/>
    </location>
    <ligand>
        <name>Mg(2+)</name>
        <dbReference type="ChEBI" id="CHEBI:18420"/>
    </ligand>
</feature>
<dbReference type="GO" id="GO:0000166">
    <property type="term" value="F:nucleotide binding"/>
    <property type="evidence" value="ECO:0007669"/>
    <property type="project" value="UniProtKB-KW"/>
</dbReference>
<feature type="binding site" evidence="10">
    <location>
        <position position="181"/>
    </location>
    <ligand>
        <name>substrate</name>
    </ligand>
</feature>
<dbReference type="GO" id="GO:0009146">
    <property type="term" value="P:purine nucleoside triphosphate catabolic process"/>
    <property type="evidence" value="ECO:0007669"/>
    <property type="project" value="UniProtKB-UniRule"/>
</dbReference>
<dbReference type="AlphaFoldDB" id="A0A1C4G2V9"/>
<evidence type="ECO:0000313" key="13">
    <source>
        <dbReference type="Proteomes" id="UP000196052"/>
    </source>
</evidence>
<keyword evidence="7 10" id="KW-0546">Nucleotide metabolism</keyword>
<dbReference type="GO" id="GO:0035870">
    <property type="term" value="F:dITP diphosphatase activity"/>
    <property type="evidence" value="ECO:0007669"/>
    <property type="project" value="UniProtKB-UniRule"/>
</dbReference>
<keyword evidence="5 10" id="KW-0378">Hydrolase</keyword>
<comment type="similarity">
    <text evidence="1 10 11">Belongs to the HAM1 NTPase family.</text>
</comment>
<dbReference type="GO" id="GO:0009117">
    <property type="term" value="P:nucleotide metabolic process"/>
    <property type="evidence" value="ECO:0007669"/>
    <property type="project" value="UniProtKB-KW"/>
</dbReference>
<dbReference type="SUPFAM" id="SSF52972">
    <property type="entry name" value="ITPase-like"/>
    <property type="match status" value="1"/>
</dbReference>
<evidence type="ECO:0000256" key="10">
    <source>
        <dbReference type="HAMAP-Rule" id="MF_01405"/>
    </source>
</evidence>
<evidence type="ECO:0000256" key="2">
    <source>
        <dbReference type="ARBA" id="ARBA00011738"/>
    </source>
</evidence>